<dbReference type="Pfam" id="PF13510">
    <property type="entry name" value="Fer2_4"/>
    <property type="match status" value="1"/>
</dbReference>
<protein>
    <submittedName>
        <fullName evidence="9">Ferredoxin</fullName>
    </submittedName>
</protein>
<dbReference type="InterPro" id="IPR017896">
    <property type="entry name" value="4Fe4S_Fe-S-bd"/>
</dbReference>
<evidence type="ECO:0000256" key="3">
    <source>
        <dbReference type="ARBA" id="ARBA00022737"/>
    </source>
</evidence>
<sequence>MAKNFEIKINGKKYKVSSDDTILQIAKKNNLKIPTLCHHPDLPASANCRLCLVEIAFAENNRVVTACSTKASEGMEVRLDTKKVKLSRKLNLEMLLSDHIKKCPDCNWLDNCELKKLAEEFGIKNSRFTERRRHFKIDAKTPSIFWDSSKCIECGNCVSACNEIAGLSNIESKYRSHSIIFGPVGGKSFADTDCIFCGQCVVHCPAGSLQEKSSILPVKKLLEKKNKKDVLIAQFAPSTRYSIGELFGEPAGKNLEYKLVTALKKLGFDYVFDVNFGADITTLEEAAELEERLQTKRDGPMFTSCCPAWVRYVETFHHDLIPHLTSTKSPTHCLAAAIKTYFSKKIKVGSSRIKIVEIMPCIAKKYEATLSEMRIGLLPEIDFALTVREMAKILKDEKIDLPKLEDSEFDSPLGQSSGAAAIYGSSGGVMESALRTLVAKIGKSEMPRLEFGQIRGMDGIKESSVDIDGEILEIAAVSGLKNAGKLIAEIKSGVKRYDYIEVMACPGGCLGGGGQPIPTTPEIRAQRSAAYYTDDQGKEIRRAHENPDIIKMYQGLDSKPMSRKAKKLFHRKFRIRKPKLSKK</sequence>
<reference evidence="10" key="1">
    <citation type="submission" date="2017-09" db="EMBL/GenBank/DDBJ databases">
        <title>Depth-based differentiation of microbial function through sediment-hosted aquifers and enrichment of novel symbionts in the deep terrestrial subsurface.</title>
        <authorList>
            <person name="Probst A.J."/>
            <person name="Ladd B."/>
            <person name="Jarett J.K."/>
            <person name="Geller-Mcgrath D.E."/>
            <person name="Sieber C.M.K."/>
            <person name="Emerson J.B."/>
            <person name="Anantharaman K."/>
            <person name="Thomas B.C."/>
            <person name="Malmstrom R."/>
            <person name="Stieglmeier M."/>
            <person name="Klingl A."/>
            <person name="Woyke T."/>
            <person name="Ryan C.M."/>
            <person name="Banfield J.F."/>
        </authorList>
    </citation>
    <scope>NUCLEOTIDE SEQUENCE [LARGE SCALE GENOMIC DNA]</scope>
</reference>
<organism evidence="9 10">
    <name type="scientific">Candidatus Berkelbacteria bacterium CG08_land_8_20_14_0_20_39_8</name>
    <dbReference type="NCBI Taxonomy" id="1974511"/>
    <lineage>
        <taxon>Bacteria</taxon>
        <taxon>Candidatus Berkelbacteria</taxon>
    </lineage>
</organism>
<dbReference type="InterPro" id="IPR003149">
    <property type="entry name" value="Fe_hydrogenase_ssu"/>
</dbReference>
<evidence type="ECO:0000259" key="7">
    <source>
        <dbReference type="PROSITE" id="PS51379"/>
    </source>
</evidence>
<dbReference type="GO" id="GO:0005506">
    <property type="term" value="F:iron ion binding"/>
    <property type="evidence" value="ECO:0007669"/>
    <property type="project" value="InterPro"/>
</dbReference>
<dbReference type="InterPro" id="IPR019574">
    <property type="entry name" value="NADH_UbQ_OxRdtase_Gsu_4Fe4S-bd"/>
</dbReference>
<dbReference type="PANTHER" id="PTHR11615">
    <property type="entry name" value="NITRATE, FORMATE, IRON DEHYDROGENASE"/>
    <property type="match status" value="1"/>
</dbReference>
<dbReference type="Pfam" id="PF02906">
    <property type="entry name" value="Fe_hyd_lg_C"/>
    <property type="match status" value="1"/>
</dbReference>
<dbReference type="CDD" id="cd00207">
    <property type="entry name" value="fer2"/>
    <property type="match status" value="1"/>
</dbReference>
<dbReference type="EMBL" id="PEXI01000067">
    <property type="protein sequence ID" value="PIU24224.1"/>
    <property type="molecule type" value="Genomic_DNA"/>
</dbReference>
<evidence type="ECO:0000313" key="9">
    <source>
        <dbReference type="EMBL" id="PIU24224.1"/>
    </source>
</evidence>
<accession>A0A2M6YC25</accession>
<dbReference type="SUPFAM" id="SSF54292">
    <property type="entry name" value="2Fe-2S ferredoxin-like"/>
    <property type="match status" value="1"/>
</dbReference>
<evidence type="ECO:0000259" key="8">
    <source>
        <dbReference type="PROSITE" id="PS51839"/>
    </source>
</evidence>
<dbReference type="InterPro" id="IPR004108">
    <property type="entry name" value="Fe_hydrogenase_lsu_C"/>
</dbReference>
<keyword evidence="3" id="KW-0677">Repeat</keyword>
<evidence type="ECO:0000256" key="5">
    <source>
        <dbReference type="ARBA" id="ARBA00023014"/>
    </source>
</evidence>
<dbReference type="Gene3D" id="4.10.260.20">
    <property type="entry name" value="Iron hydrogenase, small subunit"/>
    <property type="match status" value="1"/>
</dbReference>
<feature type="domain" description="4Fe-4S ferredoxin-type" evidence="7">
    <location>
        <begin position="186"/>
        <end position="214"/>
    </location>
</feature>
<feature type="domain" description="4Fe-4S ferredoxin-type" evidence="7">
    <location>
        <begin position="142"/>
        <end position="173"/>
    </location>
</feature>
<dbReference type="AlphaFoldDB" id="A0A2M6YC25"/>
<feature type="domain" description="2Fe-2S ferredoxin-type" evidence="6">
    <location>
        <begin position="3"/>
        <end position="83"/>
    </location>
</feature>
<dbReference type="PROSITE" id="PS51839">
    <property type="entry name" value="4FE4S_HC3"/>
    <property type="match status" value="1"/>
</dbReference>
<dbReference type="InterPro" id="IPR017900">
    <property type="entry name" value="4Fe4S_Fe_S_CS"/>
</dbReference>
<dbReference type="GO" id="GO:0008901">
    <property type="term" value="F:ferredoxin hydrogenase activity"/>
    <property type="evidence" value="ECO:0007669"/>
    <property type="project" value="InterPro"/>
</dbReference>
<dbReference type="PROSITE" id="PS00198">
    <property type="entry name" value="4FE4S_FER_1"/>
    <property type="match status" value="1"/>
</dbReference>
<dbReference type="Pfam" id="PF10588">
    <property type="entry name" value="NADH-G_4Fe-4S_3"/>
    <property type="match status" value="1"/>
</dbReference>
<evidence type="ECO:0000256" key="2">
    <source>
        <dbReference type="ARBA" id="ARBA00022723"/>
    </source>
</evidence>
<dbReference type="PROSITE" id="PS51085">
    <property type="entry name" value="2FE2S_FER_2"/>
    <property type="match status" value="1"/>
</dbReference>
<dbReference type="InterPro" id="IPR050340">
    <property type="entry name" value="Cytosolic_Fe-S_CAF"/>
</dbReference>
<keyword evidence="2" id="KW-0479">Metal-binding</keyword>
<dbReference type="Gene3D" id="3.30.70.20">
    <property type="match status" value="1"/>
</dbReference>
<keyword evidence="1" id="KW-0004">4Fe-4S</keyword>
<evidence type="ECO:0000256" key="4">
    <source>
        <dbReference type="ARBA" id="ARBA00023004"/>
    </source>
</evidence>
<feature type="domain" description="4Fe-4S His(Cys)3-ligated-type" evidence="8">
    <location>
        <begin position="83"/>
        <end position="122"/>
    </location>
</feature>
<evidence type="ECO:0000256" key="1">
    <source>
        <dbReference type="ARBA" id="ARBA00022485"/>
    </source>
</evidence>
<proteinExistence type="predicted"/>
<dbReference type="InterPro" id="IPR036991">
    <property type="entry name" value="Fe_hydrogenase_ssu_sf"/>
</dbReference>
<dbReference type="SUPFAM" id="SSF53920">
    <property type="entry name" value="Fe-only hydrogenase"/>
    <property type="match status" value="1"/>
</dbReference>
<dbReference type="Pfam" id="PF12838">
    <property type="entry name" value="Fer4_7"/>
    <property type="match status" value="1"/>
</dbReference>
<dbReference type="Gene3D" id="3.10.20.740">
    <property type="match status" value="1"/>
</dbReference>
<dbReference type="GO" id="GO:0051539">
    <property type="term" value="F:4 iron, 4 sulfur cluster binding"/>
    <property type="evidence" value="ECO:0007669"/>
    <property type="project" value="UniProtKB-KW"/>
</dbReference>
<dbReference type="SMART" id="SM00902">
    <property type="entry name" value="Fe_hyd_SSU"/>
    <property type="match status" value="1"/>
</dbReference>
<keyword evidence="5" id="KW-0411">Iron-sulfur</keyword>
<evidence type="ECO:0000259" key="6">
    <source>
        <dbReference type="PROSITE" id="PS51085"/>
    </source>
</evidence>
<dbReference type="InterPro" id="IPR009016">
    <property type="entry name" value="Fe_hydrogenase"/>
</dbReference>
<dbReference type="PROSITE" id="PS51379">
    <property type="entry name" value="4FE4S_FER_2"/>
    <property type="match status" value="2"/>
</dbReference>
<comment type="caution">
    <text evidence="9">The sequence shown here is derived from an EMBL/GenBank/DDBJ whole genome shotgun (WGS) entry which is preliminary data.</text>
</comment>
<dbReference type="Pfam" id="PF02256">
    <property type="entry name" value="Fe_hyd_SSU"/>
    <property type="match status" value="1"/>
</dbReference>
<name>A0A2M6YC25_9BACT</name>
<dbReference type="Proteomes" id="UP000229896">
    <property type="component" value="Unassembled WGS sequence"/>
</dbReference>
<dbReference type="Gene3D" id="3.40.950.10">
    <property type="entry name" value="Fe-only Hydrogenase (Larger Subunit), Chain L, domain 3"/>
    <property type="match status" value="1"/>
</dbReference>
<dbReference type="FunFam" id="3.30.70.20:FF:000035">
    <property type="entry name" value="Iron hydrogenase 1"/>
    <property type="match status" value="1"/>
</dbReference>
<dbReference type="SMART" id="SM00929">
    <property type="entry name" value="NADH-G_4Fe-4S_3"/>
    <property type="match status" value="1"/>
</dbReference>
<dbReference type="SUPFAM" id="SSF54862">
    <property type="entry name" value="4Fe-4S ferredoxins"/>
    <property type="match status" value="1"/>
</dbReference>
<dbReference type="Gene3D" id="3.40.50.1780">
    <property type="match status" value="1"/>
</dbReference>
<dbReference type="InterPro" id="IPR013352">
    <property type="entry name" value="Fe_hydrogenase_subset"/>
</dbReference>
<keyword evidence="4" id="KW-0408">Iron</keyword>
<dbReference type="InterPro" id="IPR036010">
    <property type="entry name" value="2Fe-2S_ferredoxin-like_sf"/>
</dbReference>
<evidence type="ECO:0000313" key="10">
    <source>
        <dbReference type="Proteomes" id="UP000229896"/>
    </source>
</evidence>
<dbReference type="NCBIfam" id="TIGR02512">
    <property type="entry name" value="FeFe_hydrog_A"/>
    <property type="match status" value="1"/>
</dbReference>
<dbReference type="InterPro" id="IPR001041">
    <property type="entry name" value="2Fe-2S_ferredoxin-type"/>
</dbReference>
<gene>
    <name evidence="9" type="ORF">COT12_02140</name>
</gene>